<dbReference type="InterPro" id="IPR036852">
    <property type="entry name" value="Peptidase_S8/S53_dom_sf"/>
</dbReference>
<keyword evidence="3" id="KW-0378">Hydrolase</keyword>
<dbReference type="InterPro" id="IPR034075">
    <property type="entry name" value="Glr3161-like_dom"/>
</dbReference>
<dbReference type="SUPFAM" id="SSF49785">
    <property type="entry name" value="Galactose-binding domain-like"/>
    <property type="match status" value="1"/>
</dbReference>
<sequence>MNLYTMNKNIYSIFIMFICLSFSKTNAQIINKINSPKDPKLKLGLSTIANMPAGATPRNIANYNLFSFKGETEKKILVDIISNDNSLKKTLINNGAELVSSFNNRITCWLEVSKINDISKNTAISWIQPVLKPIHNAASINPPVRTQGDAAQRSDIARQLTGLNGTGVKIGVLSDSYNNLGGAANGVNSGELPGTGNPLGYTTPVTVLNDLNDNSGSDEGRAMLEIIHDIAPAAELYFYTAFQSETDFANGIRALADAGCKVIVDDVIYFDEPYFQDGIIAQAVDYAVNVKGATYFSSAGNQSNLSYEAPFKASTYHPFNDDAIAHNFGSAENPVYFLPITVGSRGLLTAFQWDEPYLSAGNGSAGSASDLDIFVLSTTDNITYTVEAASFDNNIGADPFEIFEFSRTGTFYILITKYAGPAPTRIKFIDYARLSWDATPSTIEGIKSGTTTGHANAEGAIAVGAASYDKTPAFGVNPPQIEYFSSRGGTSVLFNASGNRLASPVDRRKPEIVAPDRANTSFFIPGYDYEGDGFPNFAGTSAAAPHAAAVAGLMLQGNPSLTSTTIRQYLIKSCVDMDDPNTSDFDTGFDYATGAGLIKADEAVLSTLNPNCPSTSITITRSTTFCEGDSVILNANMANGYIFQWQKNGIDISGANQAQLVVKSTGQYSVNITNLDCTLPSRNIDITALFAVAPPVTINRTIEVGTLLTNGNGLQATAFCPAEQTATYAGPSIGYDGNKKSGPDPTASINGINGKIKYVRISITWQKRNGGTINDCGTTGGASYPYNNEVSFKIKGPDNTIISLLNPDTYAVGRTSSGLVTTVFDDGGITVGTIPNSGTFKPVQRLSNLNGKDPNGIWTLLANDNGTLDPLCVESFSVTVFTDASGSSSTITWWDSPSGGLLLTRGNELIPEVNLPGNYTYYVEAACPQSTIPCPTSVRKAVTLNITPCNFKVNFDYVKAGNPFTFKFPLKDNIVIAASEEQTSILVKPSCEATNIESFKLQLTGPPPFESYQTVENIFYYSLFNNTGVNVLGRILPVGSYTLTATGYSQDNATGNILYGPVVIHFTIVQNSATISAPILASTTLCAGSNFSLNFNATGSFDASNQFEAQLSDINGIFDNPLIIGSSASIGSINCSLPIGLTEGTDYKIRIVSTNQTLESIASTSSISINKYRVTLSSPANDINNTSTQIKVGGIINATNKISSSTNANYQAGKAIELNAGFEINNSIFKAEIKGCGN</sequence>
<dbReference type="InterPro" id="IPR023828">
    <property type="entry name" value="Peptidase_S8_Ser-AS"/>
</dbReference>
<dbReference type="InterPro" id="IPR008979">
    <property type="entry name" value="Galactose-bd-like_sf"/>
</dbReference>
<protein>
    <submittedName>
        <fullName evidence="7">Peptidase S8 and S53 subtilisin kexin sedolisin</fullName>
    </submittedName>
</protein>
<dbReference type="Pfam" id="PF00082">
    <property type="entry name" value="Peptidase_S8"/>
    <property type="match status" value="1"/>
</dbReference>
<organism evidence="7 8">
    <name type="scientific">Emticicia oligotrophica (strain DSM 17448 / CIP 109782 / MTCC 6937 / GPTSA100-15)</name>
    <dbReference type="NCBI Taxonomy" id="929562"/>
    <lineage>
        <taxon>Bacteria</taxon>
        <taxon>Pseudomonadati</taxon>
        <taxon>Bacteroidota</taxon>
        <taxon>Cytophagia</taxon>
        <taxon>Cytophagales</taxon>
        <taxon>Leadbetterellaceae</taxon>
        <taxon>Emticicia</taxon>
    </lineage>
</organism>
<gene>
    <name evidence="7" type="ordered locus">Emtol_2440</name>
</gene>
<comment type="similarity">
    <text evidence="1">Belongs to the peptidase S8 family.</text>
</comment>
<dbReference type="SUPFAM" id="SSF52743">
    <property type="entry name" value="Subtilisin-like"/>
    <property type="match status" value="1"/>
</dbReference>
<keyword evidence="2" id="KW-0645">Protease</keyword>
<dbReference type="PANTHER" id="PTHR43806">
    <property type="entry name" value="PEPTIDASE S8"/>
    <property type="match status" value="1"/>
</dbReference>
<dbReference type="PROSITE" id="PS00138">
    <property type="entry name" value="SUBTILASE_SER"/>
    <property type="match status" value="1"/>
</dbReference>
<accession>A0ABM5N2D9</accession>
<evidence type="ECO:0000259" key="5">
    <source>
        <dbReference type="Pfam" id="PF00082"/>
    </source>
</evidence>
<dbReference type="InterPro" id="IPR050131">
    <property type="entry name" value="Peptidase_S8_subtilisin-like"/>
</dbReference>
<dbReference type="InterPro" id="IPR013783">
    <property type="entry name" value="Ig-like_fold"/>
</dbReference>
<evidence type="ECO:0000313" key="8">
    <source>
        <dbReference type="Proteomes" id="UP000002875"/>
    </source>
</evidence>
<dbReference type="InterPro" id="IPR000209">
    <property type="entry name" value="Peptidase_S8/S53_dom"/>
</dbReference>
<dbReference type="Gene3D" id="2.60.40.10">
    <property type="entry name" value="Immunoglobulins"/>
    <property type="match status" value="1"/>
</dbReference>
<dbReference type="InterPro" id="IPR055015">
    <property type="entry name" value="GCX_COOH"/>
</dbReference>
<evidence type="ECO:0000256" key="3">
    <source>
        <dbReference type="ARBA" id="ARBA00022801"/>
    </source>
</evidence>
<dbReference type="CDD" id="cd05562">
    <property type="entry name" value="Peptidases_S53_like"/>
    <property type="match status" value="1"/>
</dbReference>
<feature type="domain" description="Peptidase S8/S53" evidence="5">
    <location>
        <begin position="451"/>
        <end position="596"/>
    </location>
</feature>
<evidence type="ECO:0000256" key="2">
    <source>
        <dbReference type="ARBA" id="ARBA00022670"/>
    </source>
</evidence>
<evidence type="ECO:0000256" key="4">
    <source>
        <dbReference type="ARBA" id="ARBA00022825"/>
    </source>
</evidence>
<dbReference type="Pfam" id="PF19081">
    <property type="entry name" value="Ig_7"/>
    <property type="match status" value="1"/>
</dbReference>
<proteinExistence type="inferred from homology"/>
<name>A0ABM5N2D9_EMTOG</name>
<evidence type="ECO:0000313" key="7">
    <source>
        <dbReference type="EMBL" id="AFK03576.1"/>
    </source>
</evidence>
<dbReference type="Proteomes" id="UP000002875">
    <property type="component" value="Chromosome"/>
</dbReference>
<keyword evidence="4" id="KW-0720">Serine protease</keyword>
<dbReference type="Gene3D" id="2.60.120.260">
    <property type="entry name" value="Galactose-binding domain-like"/>
    <property type="match status" value="1"/>
</dbReference>
<evidence type="ECO:0000259" key="6">
    <source>
        <dbReference type="Pfam" id="PF19081"/>
    </source>
</evidence>
<evidence type="ECO:0000256" key="1">
    <source>
        <dbReference type="ARBA" id="ARBA00011073"/>
    </source>
</evidence>
<reference evidence="7 8" key="1">
    <citation type="submission" date="2011-07" db="EMBL/GenBank/DDBJ databases">
        <title>The complete genome of chromosome of Emticicia oligotrophica DSM 17448.</title>
        <authorList>
            <consortium name="US DOE Joint Genome Institute (JGI-PGF)"/>
            <person name="Lucas S."/>
            <person name="Han J."/>
            <person name="Lapidus A."/>
            <person name="Bruce D."/>
            <person name="Goodwin L."/>
            <person name="Pitluck S."/>
            <person name="Peters L."/>
            <person name="Kyrpides N."/>
            <person name="Mavromatis K."/>
            <person name="Ivanova N."/>
            <person name="Ovchinnikova G."/>
            <person name="Teshima H."/>
            <person name="Detter J.C."/>
            <person name="Tapia R."/>
            <person name="Han C."/>
            <person name="Land M."/>
            <person name="Hauser L."/>
            <person name="Markowitz V."/>
            <person name="Cheng J.-F."/>
            <person name="Hugenholtz P."/>
            <person name="Woyke T."/>
            <person name="Wu D."/>
            <person name="Tindall B."/>
            <person name="Pomrenke H."/>
            <person name="Brambilla E."/>
            <person name="Klenk H.-P."/>
            <person name="Eisen J.A."/>
        </authorList>
    </citation>
    <scope>NUCLEOTIDE SEQUENCE [LARGE SCALE GENOMIC DNA]</scope>
    <source>
        <strain evidence="7 8">DSM 17448</strain>
    </source>
</reference>
<dbReference type="Gene3D" id="3.40.50.200">
    <property type="entry name" value="Peptidase S8/S53 domain"/>
    <property type="match status" value="2"/>
</dbReference>
<dbReference type="EMBL" id="CP002961">
    <property type="protein sequence ID" value="AFK03576.1"/>
    <property type="molecule type" value="Genomic_DNA"/>
</dbReference>
<dbReference type="NCBIfam" id="NF045639">
    <property type="entry name" value="GCX_COOH"/>
    <property type="match status" value="1"/>
</dbReference>
<keyword evidence="8" id="KW-1185">Reference proteome</keyword>
<dbReference type="PANTHER" id="PTHR43806:SF11">
    <property type="entry name" value="CEREVISIN-RELATED"/>
    <property type="match status" value="1"/>
</dbReference>
<dbReference type="InterPro" id="IPR044023">
    <property type="entry name" value="Ig_7"/>
</dbReference>
<feature type="domain" description="Ig-like" evidence="6">
    <location>
        <begin position="878"/>
        <end position="948"/>
    </location>
</feature>